<evidence type="ECO:0000313" key="2">
    <source>
        <dbReference type="EMBL" id="EPS27026.1"/>
    </source>
</evidence>
<accession>S7ZEA4</accession>
<gene>
    <name evidence="2" type="ORF">PDE_01967</name>
</gene>
<dbReference type="EMBL" id="KB644409">
    <property type="protein sequence ID" value="EPS27026.1"/>
    <property type="molecule type" value="Genomic_DNA"/>
</dbReference>
<keyword evidence="1" id="KW-1133">Transmembrane helix</keyword>
<keyword evidence="3" id="KW-1185">Reference proteome</keyword>
<dbReference type="AlphaFoldDB" id="S7ZEA4"/>
<evidence type="ECO:0000313" key="3">
    <source>
        <dbReference type="Proteomes" id="UP000019376"/>
    </source>
</evidence>
<organism evidence="2 3">
    <name type="scientific">Penicillium oxalicum (strain 114-2 / CGMCC 5302)</name>
    <name type="common">Penicillium decumbens</name>
    <dbReference type="NCBI Taxonomy" id="933388"/>
    <lineage>
        <taxon>Eukaryota</taxon>
        <taxon>Fungi</taxon>
        <taxon>Dikarya</taxon>
        <taxon>Ascomycota</taxon>
        <taxon>Pezizomycotina</taxon>
        <taxon>Eurotiomycetes</taxon>
        <taxon>Eurotiomycetidae</taxon>
        <taxon>Eurotiales</taxon>
        <taxon>Aspergillaceae</taxon>
        <taxon>Penicillium</taxon>
    </lineage>
</organism>
<sequence length="87" mass="9724">MWKTRNWLDRNYGSIAPVVGERVVRCDSRTDEENQRPLTSLSAAEEADKSKARFVLVLIFSAVCFALTGTFVLALVMTELSKVAKES</sequence>
<name>S7ZEA4_PENO1</name>
<evidence type="ECO:0000256" key="1">
    <source>
        <dbReference type="SAM" id="Phobius"/>
    </source>
</evidence>
<dbReference type="HOGENOM" id="CLU_2484041_0_0_1"/>
<protein>
    <submittedName>
        <fullName evidence="2">Uncharacterized protein</fullName>
    </submittedName>
</protein>
<feature type="transmembrane region" description="Helical" evidence="1">
    <location>
        <begin position="54"/>
        <end position="77"/>
    </location>
</feature>
<dbReference type="Proteomes" id="UP000019376">
    <property type="component" value="Unassembled WGS sequence"/>
</dbReference>
<reference evidence="2 3" key="1">
    <citation type="journal article" date="2013" name="PLoS ONE">
        <title>Genomic and secretomic analyses reveal unique features of the lignocellulolytic enzyme system of Penicillium decumbens.</title>
        <authorList>
            <person name="Liu G."/>
            <person name="Zhang L."/>
            <person name="Wei X."/>
            <person name="Zou G."/>
            <person name="Qin Y."/>
            <person name="Ma L."/>
            <person name="Li J."/>
            <person name="Zheng H."/>
            <person name="Wang S."/>
            <person name="Wang C."/>
            <person name="Xun L."/>
            <person name="Zhao G.-P."/>
            <person name="Zhou Z."/>
            <person name="Qu Y."/>
        </authorList>
    </citation>
    <scope>NUCLEOTIDE SEQUENCE [LARGE SCALE GENOMIC DNA]</scope>
    <source>
        <strain evidence="3">114-2 / CGMCC 5302</strain>
    </source>
</reference>
<keyword evidence="1" id="KW-0472">Membrane</keyword>
<proteinExistence type="predicted"/>
<keyword evidence="1" id="KW-0812">Transmembrane</keyword>